<keyword evidence="1" id="KW-0433">Leucine-rich repeat</keyword>
<dbReference type="PANTHER" id="PTHR48006">
    <property type="entry name" value="LEUCINE-RICH REPEAT-CONTAINING PROTEIN DDB_G0281931-RELATED"/>
    <property type="match status" value="1"/>
</dbReference>
<gene>
    <name evidence="3" type="ORF">LUZ62_043425</name>
</gene>
<dbReference type="PANTHER" id="PTHR48006:SF34">
    <property type="entry name" value="OS08G0203700 PROTEIN"/>
    <property type="match status" value="1"/>
</dbReference>
<dbReference type="GO" id="GO:0016301">
    <property type="term" value="F:kinase activity"/>
    <property type="evidence" value="ECO:0007669"/>
    <property type="project" value="UniProtKB-KW"/>
</dbReference>
<evidence type="ECO:0000256" key="1">
    <source>
        <dbReference type="ARBA" id="ARBA00022614"/>
    </source>
</evidence>
<dbReference type="SUPFAM" id="SSF52058">
    <property type="entry name" value="L domain-like"/>
    <property type="match status" value="1"/>
</dbReference>
<organism evidence="3 4">
    <name type="scientific">Rhynchospora pubera</name>
    <dbReference type="NCBI Taxonomy" id="906938"/>
    <lineage>
        <taxon>Eukaryota</taxon>
        <taxon>Viridiplantae</taxon>
        <taxon>Streptophyta</taxon>
        <taxon>Embryophyta</taxon>
        <taxon>Tracheophyta</taxon>
        <taxon>Spermatophyta</taxon>
        <taxon>Magnoliopsida</taxon>
        <taxon>Liliopsida</taxon>
        <taxon>Poales</taxon>
        <taxon>Cyperaceae</taxon>
        <taxon>Cyperoideae</taxon>
        <taxon>Rhynchosporeae</taxon>
        <taxon>Rhynchospora</taxon>
    </lineage>
</organism>
<comment type="caution">
    <text evidence="3">The sequence shown here is derived from an EMBL/GenBank/DDBJ whole genome shotgun (WGS) entry which is preliminary data.</text>
</comment>
<dbReference type="Gene3D" id="3.80.10.10">
    <property type="entry name" value="Ribonuclease Inhibitor"/>
    <property type="match status" value="1"/>
</dbReference>
<proteinExistence type="predicted"/>
<name>A0AAV8FGN6_9POAL</name>
<dbReference type="InterPro" id="IPR001611">
    <property type="entry name" value="Leu-rich_rpt"/>
</dbReference>
<reference evidence="3" key="1">
    <citation type="submission" date="2022-08" db="EMBL/GenBank/DDBJ databases">
        <authorList>
            <person name="Marques A."/>
        </authorList>
    </citation>
    <scope>NUCLEOTIDE SEQUENCE</scope>
    <source>
        <strain evidence="3">RhyPub2mFocal</strain>
        <tissue evidence="3">Leaves</tissue>
    </source>
</reference>
<dbReference type="EMBL" id="JAMFTS010000002">
    <property type="protein sequence ID" value="KAJ4792179.1"/>
    <property type="molecule type" value="Genomic_DNA"/>
</dbReference>
<keyword evidence="3" id="KW-0812">Transmembrane</keyword>
<dbReference type="InterPro" id="IPR051824">
    <property type="entry name" value="LRR_Rcpt-Like_S/T_Kinase"/>
</dbReference>
<evidence type="ECO:0000313" key="4">
    <source>
        <dbReference type="Proteomes" id="UP001140206"/>
    </source>
</evidence>
<accession>A0AAV8FGN6</accession>
<keyword evidence="2" id="KW-0677">Repeat</keyword>
<keyword evidence="4" id="KW-1185">Reference proteome</keyword>
<keyword evidence="3" id="KW-0418">Kinase</keyword>
<keyword evidence="3" id="KW-0808">Transferase</keyword>
<evidence type="ECO:0000313" key="3">
    <source>
        <dbReference type="EMBL" id="KAJ4792179.1"/>
    </source>
</evidence>
<dbReference type="InterPro" id="IPR032675">
    <property type="entry name" value="LRR_dom_sf"/>
</dbReference>
<sequence length="176" mass="19353">MTNYYLPQFQLGFLNVTALNTILARWGTKAPTSTWNTTGDPCSGWAIDDSKDLDNNGQFNPGIKCDCTYNSSQTCHIVRLKVDQNYLTGPVPAFIGNLTQLRVLSFGINALSGPIPRELGNLQNLTILAMSTNNFSGSIPEEFGNMTSLQQWYMDSSGFSGELPETLSKLTNMLIL</sequence>
<dbReference type="AlphaFoldDB" id="A0AAV8FGN6"/>
<dbReference type="GO" id="GO:0005886">
    <property type="term" value="C:plasma membrane"/>
    <property type="evidence" value="ECO:0007669"/>
    <property type="project" value="TreeGrafter"/>
</dbReference>
<evidence type="ECO:0000256" key="2">
    <source>
        <dbReference type="ARBA" id="ARBA00022737"/>
    </source>
</evidence>
<dbReference type="Pfam" id="PF00560">
    <property type="entry name" value="LRR_1"/>
    <property type="match status" value="1"/>
</dbReference>
<dbReference type="Proteomes" id="UP001140206">
    <property type="component" value="Chromosome 2"/>
</dbReference>
<protein>
    <submittedName>
        <fullName evidence="3">Leucine-rich repeat transmembrane protein kinase</fullName>
    </submittedName>
</protein>
<dbReference type="FunFam" id="3.80.10.10:FF:000383">
    <property type="entry name" value="Leucine-rich repeat receptor protein kinase EMS1"/>
    <property type="match status" value="1"/>
</dbReference>
<keyword evidence="3" id="KW-0472">Membrane</keyword>